<keyword evidence="2" id="KW-0677">Repeat</keyword>
<dbReference type="Gene3D" id="3.30.710.10">
    <property type="entry name" value="Potassium Channel Kv1.1, Chain A"/>
    <property type="match status" value="1"/>
</dbReference>
<dbReference type="EMBL" id="OD000156">
    <property type="protein sequence ID" value="CAD7396148.1"/>
    <property type="molecule type" value="Genomic_DNA"/>
</dbReference>
<dbReference type="AlphaFoldDB" id="A0A7R9CGR2"/>
<evidence type="ECO:0000256" key="1">
    <source>
        <dbReference type="ARBA" id="ARBA00022441"/>
    </source>
</evidence>
<sequence length="895" mass="100187">MDSKTSLGDPDVILKVGETEFPSHRNVLAARSPYFEAMFSSNFSERDKNVIEIKGVDKHAMKTLLQSTLTTETDILKSQNVLSLLQASCMFHFDSVKKTCLHLIISKWLTVDTCLQTAATAMELDLHILYSKAMALALWEFPRVRNTDAFFALTIDAVDVYLQNDGLNTSQGEFEVFEAGLNWLEDEMESRAEHTMRILQCVRFVDITTFDLRTMLLYPLVRDSMEIQQLLQCILMMKGGIPIANSNTFATQDDDSDTQSGSESLLDNKDKLSLNSYSGCLGGVKRFPYFTMSQNKESISDKSSQGCVYCVSSPCREHSMNNSPAISLEELNVPVTVSPGSTNSVAKDFTSTLLPVQVFPANTVEAANHLLQLPCRNVPLLPCVVGHMLEETRQNESGSKVSIKSGQPCVFTFDEKKQEIVPLLILSKVTQGPLEPTGYKVTSKGQELFVTGGEYLLGHSNWNRSVWRYNVLREEWGFETSLPFHRRHHSVCVMGDDMYLIGGFGRHRIIMDTVEKYNTVTKIWSSCSSLPSPLYDVACIAHKEYLFVFGQQVHWYQPDQDSWNTSNIATPKKFLNFNRAMSHGHCIYLTGLFTTVLVKFIPFQDTSMESVGDFRFPTVNVCLVGDNIYNFSTDEENGGRLMVEVYDIIQKEFLIVWQSQQREIIDLSNSKHCIGSCLDRDDSSLSSLRGSKGDIQVIHCPIASQSSRGRFSDFDPIFLTKVGFTTHRGGNAESKMDVQKSSAYKHVIIKDHSHQTTQPLATRVHQDPSSAEELLRHVCSPKATVQPRHLAAVRRSDAVGPTSPDGNTVNSMYSQPIWVYLPGTGQGVELGFDSVSLQRVRHPNLNRESIADWAAMVGHLVATCGFGFNMESNILDKFVMGCELSLSTKEAMEQL</sequence>
<keyword evidence="1" id="KW-0880">Kelch repeat</keyword>
<dbReference type="SUPFAM" id="SSF117281">
    <property type="entry name" value="Kelch motif"/>
    <property type="match status" value="1"/>
</dbReference>
<dbReference type="InterPro" id="IPR011333">
    <property type="entry name" value="SKP1/BTB/POZ_sf"/>
</dbReference>
<dbReference type="InterPro" id="IPR015915">
    <property type="entry name" value="Kelch-typ_b-propeller"/>
</dbReference>
<dbReference type="GO" id="GO:0003779">
    <property type="term" value="F:actin binding"/>
    <property type="evidence" value="ECO:0007669"/>
    <property type="project" value="UniProtKB-KW"/>
</dbReference>
<dbReference type="PANTHER" id="PTHR24412:SF480">
    <property type="entry name" value="KELCH-LIKE PROTEIN 8"/>
    <property type="match status" value="1"/>
</dbReference>
<organism evidence="5">
    <name type="scientific">Timema poppense</name>
    <name type="common">Walking stick</name>
    <dbReference type="NCBI Taxonomy" id="170557"/>
    <lineage>
        <taxon>Eukaryota</taxon>
        <taxon>Metazoa</taxon>
        <taxon>Ecdysozoa</taxon>
        <taxon>Arthropoda</taxon>
        <taxon>Hexapoda</taxon>
        <taxon>Insecta</taxon>
        <taxon>Pterygota</taxon>
        <taxon>Neoptera</taxon>
        <taxon>Polyneoptera</taxon>
        <taxon>Phasmatodea</taxon>
        <taxon>Timematodea</taxon>
        <taxon>Timematoidea</taxon>
        <taxon>Timematidae</taxon>
        <taxon>Timema</taxon>
    </lineage>
</organism>
<dbReference type="SMART" id="SM00612">
    <property type="entry name" value="Kelch"/>
    <property type="match status" value="2"/>
</dbReference>
<proteinExistence type="predicted"/>
<keyword evidence="3" id="KW-0009">Actin-binding</keyword>
<evidence type="ECO:0000256" key="3">
    <source>
        <dbReference type="ARBA" id="ARBA00023203"/>
    </source>
</evidence>
<dbReference type="Gene3D" id="2.120.10.80">
    <property type="entry name" value="Kelch-type beta propeller"/>
    <property type="match status" value="1"/>
</dbReference>
<dbReference type="InterPro" id="IPR011705">
    <property type="entry name" value="BACK"/>
</dbReference>
<dbReference type="Pfam" id="PF01344">
    <property type="entry name" value="Kelch_1"/>
    <property type="match status" value="1"/>
</dbReference>
<dbReference type="SMART" id="SM00225">
    <property type="entry name" value="BTB"/>
    <property type="match status" value="1"/>
</dbReference>
<reference evidence="5" key="1">
    <citation type="submission" date="2020-11" db="EMBL/GenBank/DDBJ databases">
        <authorList>
            <person name="Tran Van P."/>
        </authorList>
    </citation>
    <scope>NUCLEOTIDE SEQUENCE</scope>
</reference>
<dbReference type="PANTHER" id="PTHR24412">
    <property type="entry name" value="KELCH PROTEIN"/>
    <property type="match status" value="1"/>
</dbReference>
<feature type="domain" description="BTB" evidence="4">
    <location>
        <begin position="10"/>
        <end position="77"/>
    </location>
</feature>
<evidence type="ECO:0000313" key="5">
    <source>
        <dbReference type="EMBL" id="CAD7396148.1"/>
    </source>
</evidence>
<dbReference type="InterPro" id="IPR006652">
    <property type="entry name" value="Kelch_1"/>
</dbReference>
<evidence type="ECO:0000256" key="2">
    <source>
        <dbReference type="ARBA" id="ARBA00022737"/>
    </source>
</evidence>
<dbReference type="PROSITE" id="PS50097">
    <property type="entry name" value="BTB"/>
    <property type="match status" value="1"/>
</dbReference>
<name>A0A7R9CGR2_TIMPO</name>
<dbReference type="InterPro" id="IPR000210">
    <property type="entry name" value="BTB/POZ_dom"/>
</dbReference>
<dbReference type="Pfam" id="PF00651">
    <property type="entry name" value="BTB"/>
    <property type="match status" value="1"/>
</dbReference>
<dbReference type="CDD" id="cd18186">
    <property type="entry name" value="BTB_POZ_ZBTB_KLHL-like"/>
    <property type="match status" value="1"/>
</dbReference>
<dbReference type="SUPFAM" id="SSF54695">
    <property type="entry name" value="POZ domain"/>
    <property type="match status" value="1"/>
</dbReference>
<accession>A0A7R9CGR2</accession>
<protein>
    <recommendedName>
        <fullName evidence="4">BTB domain-containing protein</fullName>
    </recommendedName>
</protein>
<dbReference type="SMART" id="SM00875">
    <property type="entry name" value="BACK"/>
    <property type="match status" value="1"/>
</dbReference>
<dbReference type="Gene3D" id="1.25.40.420">
    <property type="match status" value="1"/>
</dbReference>
<dbReference type="Pfam" id="PF07707">
    <property type="entry name" value="BACK"/>
    <property type="match status" value="1"/>
</dbReference>
<evidence type="ECO:0000259" key="4">
    <source>
        <dbReference type="PROSITE" id="PS50097"/>
    </source>
</evidence>
<gene>
    <name evidence="5" type="ORF">TPSB3V08_LOCUS515</name>
</gene>